<organism evidence="2 3">
    <name type="scientific">Dactylococcopsis salina (strain PCC 8305)</name>
    <name type="common">Myxobactron salinum</name>
    <dbReference type="NCBI Taxonomy" id="13035"/>
    <lineage>
        <taxon>Bacteria</taxon>
        <taxon>Bacillati</taxon>
        <taxon>Cyanobacteriota</taxon>
        <taxon>Cyanophyceae</taxon>
        <taxon>Nodosilineales</taxon>
        <taxon>Cymatolegaceae</taxon>
        <taxon>Dactylococcopsis</taxon>
    </lineage>
</organism>
<dbReference type="AlphaFoldDB" id="K9YTJ7"/>
<dbReference type="Pfam" id="PF05685">
    <property type="entry name" value="Uma2"/>
    <property type="match status" value="1"/>
</dbReference>
<name>K9YTJ7_DACS8</name>
<feature type="domain" description="Putative restriction endonuclease" evidence="1">
    <location>
        <begin position="12"/>
        <end position="176"/>
    </location>
</feature>
<sequence length="185" mass="21390">MNLSFTKPISLDEFLKRPEDRCELVNGTLKPKVSPKFKHAQTQGYLYRLLHNWCEEQQIGQVLPEWGMILKRNNTDWVPIPDLTYVSYQRLAAEWDEDAMCPVIPELVIEIISPGQTFGELTEKAENYMKNGIDRVWIVDPQAQTVTVFRKEEGFNTLTKEKSLTDPLFPELELSISDLFAKKKG</sequence>
<dbReference type="STRING" id="13035.Dacsa_0679"/>
<dbReference type="SUPFAM" id="SSF52980">
    <property type="entry name" value="Restriction endonuclease-like"/>
    <property type="match status" value="1"/>
</dbReference>
<dbReference type="PANTHER" id="PTHR34107">
    <property type="entry name" value="SLL0198 PROTEIN-RELATED"/>
    <property type="match status" value="1"/>
</dbReference>
<dbReference type="InterPro" id="IPR011335">
    <property type="entry name" value="Restrct_endonuc-II-like"/>
</dbReference>
<evidence type="ECO:0000313" key="3">
    <source>
        <dbReference type="Proteomes" id="UP000010482"/>
    </source>
</evidence>
<dbReference type="InterPro" id="IPR008538">
    <property type="entry name" value="Uma2"/>
</dbReference>
<dbReference type="InterPro" id="IPR012296">
    <property type="entry name" value="Nuclease_put_TT1808"/>
</dbReference>
<dbReference type="OrthoDB" id="422405at2"/>
<keyword evidence="3" id="KW-1185">Reference proteome</keyword>
<proteinExistence type="predicted"/>
<accession>K9YTJ7</accession>
<dbReference type="PATRIC" id="fig|13035.3.peg.762"/>
<dbReference type="PANTHER" id="PTHR34107:SF1">
    <property type="entry name" value="SLL0198 PROTEIN"/>
    <property type="match status" value="1"/>
</dbReference>
<gene>
    <name evidence="2" type="ORF">Dacsa_0679</name>
</gene>
<dbReference type="eggNOG" id="COG4636">
    <property type="taxonomic scope" value="Bacteria"/>
</dbReference>
<protein>
    <recommendedName>
        <fullName evidence="1">Putative restriction endonuclease domain-containing protein</fullName>
    </recommendedName>
</protein>
<dbReference type="HOGENOM" id="CLU_076312_3_2_3"/>
<reference evidence="2" key="1">
    <citation type="submission" date="2012-04" db="EMBL/GenBank/DDBJ databases">
        <title>Finished genome of Dactylococcopsis salina PCC 8305.</title>
        <authorList>
            <consortium name="US DOE Joint Genome Institute"/>
            <person name="Gugger M."/>
            <person name="Coursin T."/>
            <person name="Rippka R."/>
            <person name="Tandeau De Marsac N."/>
            <person name="Huntemann M."/>
            <person name="Wei C.-L."/>
            <person name="Han J."/>
            <person name="Detter J.C."/>
            <person name="Han C."/>
            <person name="Tapia R."/>
            <person name="Daligault H."/>
            <person name="Chen A."/>
            <person name="Krypides N."/>
            <person name="Mavromatis K."/>
            <person name="Markowitz V."/>
            <person name="Szeto E."/>
            <person name="Ivanova N."/>
            <person name="Ovchinnikova G."/>
            <person name="Pagani I."/>
            <person name="Pati A."/>
            <person name="Goodwin L."/>
            <person name="Peters L."/>
            <person name="Pitluck S."/>
            <person name="Woyke T."/>
            <person name="Kerfeld C."/>
        </authorList>
    </citation>
    <scope>NUCLEOTIDE SEQUENCE [LARGE SCALE GENOMIC DNA]</scope>
    <source>
        <strain evidence="2">PCC 8305</strain>
    </source>
</reference>
<dbReference type="RefSeq" id="WP_015228455.1">
    <property type="nucleotide sequence ID" value="NC_019780.1"/>
</dbReference>
<dbReference type="Proteomes" id="UP000010482">
    <property type="component" value="Chromosome"/>
</dbReference>
<dbReference type="EMBL" id="CP003944">
    <property type="protein sequence ID" value="AFZ49443.1"/>
    <property type="molecule type" value="Genomic_DNA"/>
</dbReference>
<dbReference type="Gene3D" id="3.90.1570.10">
    <property type="entry name" value="tt1808, chain A"/>
    <property type="match status" value="1"/>
</dbReference>
<dbReference type="KEGG" id="dsl:Dacsa_0679"/>
<evidence type="ECO:0000313" key="2">
    <source>
        <dbReference type="EMBL" id="AFZ49443.1"/>
    </source>
</evidence>
<dbReference type="CDD" id="cd06260">
    <property type="entry name" value="DUF820-like"/>
    <property type="match status" value="1"/>
</dbReference>
<evidence type="ECO:0000259" key="1">
    <source>
        <dbReference type="Pfam" id="PF05685"/>
    </source>
</evidence>